<accession>A0ABW2MRK2</accession>
<sequence>MKNLVLIIAVVLLGSMSSCEETKKVIGVAGSVQLSGNYMVTDITGAPDKISKEGDPLTINFAALDRSIRGNTGCNTYFGTYTIDLYALSFSDIGATERACSEPVMAKESAFMMALGNTGSYELQNNILTLFSKTDRSVLLTAKKEVQE</sequence>
<comment type="caution">
    <text evidence="2">The sequence shown here is derived from an EMBL/GenBank/DDBJ whole genome shotgun (WGS) entry which is preliminary data.</text>
</comment>
<dbReference type="EMBL" id="JBHTBN010000001">
    <property type="protein sequence ID" value="MFC7356336.1"/>
    <property type="molecule type" value="Genomic_DNA"/>
</dbReference>
<organism evidence="2 3">
    <name type="scientific">Jejudonia soesokkakensis</name>
    <dbReference type="NCBI Taxonomy" id="1323432"/>
    <lineage>
        <taxon>Bacteria</taxon>
        <taxon>Pseudomonadati</taxon>
        <taxon>Bacteroidota</taxon>
        <taxon>Flavobacteriia</taxon>
        <taxon>Flavobacteriales</taxon>
        <taxon>Flavobacteriaceae</taxon>
        <taxon>Jejudonia</taxon>
    </lineage>
</organism>
<dbReference type="RefSeq" id="WP_380215976.1">
    <property type="nucleotide sequence ID" value="NZ_JBHTBN010000001.1"/>
</dbReference>
<dbReference type="InterPro" id="IPR038670">
    <property type="entry name" value="HslJ-like_sf"/>
</dbReference>
<dbReference type="PANTHER" id="PTHR35535:SF1">
    <property type="entry name" value="HEAT SHOCK PROTEIN HSLJ"/>
    <property type="match status" value="1"/>
</dbReference>
<keyword evidence="3" id="KW-1185">Reference proteome</keyword>
<dbReference type="Pfam" id="PF03724">
    <property type="entry name" value="META"/>
    <property type="match status" value="1"/>
</dbReference>
<dbReference type="PROSITE" id="PS51257">
    <property type="entry name" value="PROKAR_LIPOPROTEIN"/>
    <property type="match status" value="1"/>
</dbReference>
<proteinExistence type="predicted"/>
<evidence type="ECO:0000313" key="2">
    <source>
        <dbReference type="EMBL" id="MFC7356336.1"/>
    </source>
</evidence>
<feature type="domain" description="DUF306" evidence="1">
    <location>
        <begin position="35"/>
        <end position="139"/>
    </location>
</feature>
<reference evidence="3" key="1">
    <citation type="journal article" date="2019" name="Int. J. Syst. Evol. Microbiol.">
        <title>The Global Catalogue of Microorganisms (GCM) 10K type strain sequencing project: providing services to taxonomists for standard genome sequencing and annotation.</title>
        <authorList>
            <consortium name="The Broad Institute Genomics Platform"/>
            <consortium name="The Broad Institute Genome Sequencing Center for Infectious Disease"/>
            <person name="Wu L."/>
            <person name="Ma J."/>
        </authorList>
    </citation>
    <scope>NUCLEOTIDE SEQUENCE [LARGE SCALE GENOMIC DNA]</scope>
    <source>
        <strain evidence="3">CGMCC 1.16306</strain>
    </source>
</reference>
<evidence type="ECO:0000259" key="1">
    <source>
        <dbReference type="Pfam" id="PF03724"/>
    </source>
</evidence>
<evidence type="ECO:0000313" key="3">
    <source>
        <dbReference type="Proteomes" id="UP001596415"/>
    </source>
</evidence>
<protein>
    <submittedName>
        <fullName evidence="2">META domain-containing protein</fullName>
    </submittedName>
</protein>
<gene>
    <name evidence="2" type="ORF">ACFQO1_01445</name>
</gene>
<dbReference type="PANTHER" id="PTHR35535">
    <property type="entry name" value="HEAT SHOCK PROTEIN HSLJ"/>
    <property type="match status" value="1"/>
</dbReference>
<dbReference type="InterPro" id="IPR005184">
    <property type="entry name" value="DUF306_Meta_HslJ"/>
</dbReference>
<dbReference type="InterPro" id="IPR053147">
    <property type="entry name" value="Hsp_HslJ-like"/>
</dbReference>
<dbReference type="Proteomes" id="UP001596415">
    <property type="component" value="Unassembled WGS sequence"/>
</dbReference>
<name>A0ABW2MRK2_9FLAO</name>
<dbReference type="Gene3D" id="2.40.128.270">
    <property type="match status" value="1"/>
</dbReference>